<evidence type="ECO:0000256" key="3">
    <source>
        <dbReference type="ARBA" id="ARBA00023288"/>
    </source>
</evidence>
<comment type="subcellular location">
    <subcellularLocation>
        <location evidence="1">Cell membrane</location>
        <topology evidence="1">Lipid-anchor</topology>
        <topology evidence="1">GPI-anchor</topology>
    </subcellularLocation>
</comment>
<dbReference type="InterPro" id="IPR011330">
    <property type="entry name" value="Glyco_hydro/deAcase_b/a-brl"/>
</dbReference>
<organism evidence="7 8">
    <name type="scientific">Moesziomyces aphidis</name>
    <name type="common">Pseudozyma aphidis</name>
    <dbReference type="NCBI Taxonomy" id="84754"/>
    <lineage>
        <taxon>Eukaryota</taxon>
        <taxon>Fungi</taxon>
        <taxon>Dikarya</taxon>
        <taxon>Basidiomycota</taxon>
        <taxon>Ustilaginomycotina</taxon>
        <taxon>Ustilaginomycetes</taxon>
        <taxon>Ustilaginales</taxon>
        <taxon>Ustilaginaceae</taxon>
        <taxon>Moesziomyces</taxon>
    </lineage>
</organism>
<dbReference type="GO" id="GO:0098552">
    <property type="term" value="C:side of membrane"/>
    <property type="evidence" value="ECO:0007669"/>
    <property type="project" value="UniProtKB-KW"/>
</dbReference>
<evidence type="ECO:0000256" key="1">
    <source>
        <dbReference type="ARBA" id="ARBA00004609"/>
    </source>
</evidence>
<feature type="region of interest" description="Disordered" evidence="4">
    <location>
        <begin position="318"/>
        <end position="369"/>
    </location>
</feature>
<comment type="caution">
    <text evidence="7">The sequence shown here is derived from an EMBL/GenBank/DDBJ whole genome shotgun (WGS) entry which is preliminary data.</text>
</comment>
<keyword evidence="2" id="KW-0336">GPI-anchor</keyword>
<evidence type="ECO:0000313" key="7">
    <source>
        <dbReference type="EMBL" id="ETS61777.1"/>
    </source>
</evidence>
<feature type="transmembrane region" description="Helical" evidence="5">
    <location>
        <begin position="35"/>
        <end position="59"/>
    </location>
</feature>
<keyword evidence="5" id="KW-0812">Transmembrane</keyword>
<dbReference type="HOGENOM" id="CLU_042431_0_0_1"/>
<keyword evidence="2" id="KW-0325">Glycoprotein</keyword>
<proteinExistence type="predicted"/>
<dbReference type="AlphaFoldDB" id="W3VLW7"/>
<keyword evidence="5" id="KW-1133">Transmembrane helix</keyword>
<dbReference type="GO" id="GO:0016810">
    <property type="term" value="F:hydrolase activity, acting on carbon-nitrogen (but not peptide) bonds"/>
    <property type="evidence" value="ECO:0007669"/>
    <property type="project" value="InterPro"/>
</dbReference>
<dbReference type="EMBL" id="AWNI01000013">
    <property type="protein sequence ID" value="ETS61777.1"/>
    <property type="molecule type" value="Genomic_DNA"/>
</dbReference>
<feature type="transmembrane region" description="Helical" evidence="5">
    <location>
        <begin position="231"/>
        <end position="256"/>
    </location>
</feature>
<reference evidence="7 8" key="1">
    <citation type="journal article" date="2014" name="Genome Announc.">
        <title>Genome sequence of the basidiomycetous fungus Pseudozyma aphidis DSM70725, an efficient producer of biosurfactant mannosylerythritol lipids.</title>
        <authorList>
            <person name="Lorenz S."/>
            <person name="Guenther M."/>
            <person name="Grumaz C."/>
            <person name="Rupp S."/>
            <person name="Zibek S."/>
            <person name="Sohn K."/>
        </authorList>
    </citation>
    <scope>NUCLEOTIDE SEQUENCE [LARGE SCALE GENOMIC DNA]</scope>
    <source>
        <strain evidence="8">ATCC 32657 / CBS 517.83 / DSM 70725 / JCM 10318 / NBRC 10182 / NRRL Y-7954 / St-0401</strain>
    </source>
</reference>
<gene>
    <name evidence="7" type="ORF">PaG_03873</name>
</gene>
<keyword evidence="5" id="KW-0472">Membrane</keyword>
<evidence type="ECO:0000256" key="5">
    <source>
        <dbReference type="SAM" id="Phobius"/>
    </source>
</evidence>
<feature type="transmembrane region" description="Helical" evidence="5">
    <location>
        <begin position="71"/>
        <end position="92"/>
    </location>
</feature>
<feature type="transmembrane region" description="Helical" evidence="5">
    <location>
        <begin position="146"/>
        <end position="169"/>
    </location>
</feature>
<accession>W3VLW7</accession>
<dbReference type="Proteomes" id="UP000019462">
    <property type="component" value="Unassembled WGS sequence"/>
</dbReference>
<feature type="domain" description="NodB homology" evidence="6">
    <location>
        <begin position="437"/>
        <end position="481"/>
    </location>
</feature>
<protein>
    <recommendedName>
        <fullName evidence="6">NodB homology domain-containing protein</fullName>
    </recommendedName>
</protein>
<feature type="transmembrane region" description="Helical" evidence="5">
    <location>
        <begin position="268"/>
        <end position="286"/>
    </location>
</feature>
<evidence type="ECO:0000256" key="4">
    <source>
        <dbReference type="SAM" id="MobiDB-lite"/>
    </source>
</evidence>
<feature type="transmembrane region" description="Helical" evidence="5">
    <location>
        <begin position="112"/>
        <end position="134"/>
    </location>
</feature>
<dbReference type="Pfam" id="PF01522">
    <property type="entry name" value="Polysacc_deac_1"/>
    <property type="match status" value="1"/>
</dbReference>
<dbReference type="SUPFAM" id="SSF88713">
    <property type="entry name" value="Glycoside hydrolase/deacetylase"/>
    <property type="match status" value="1"/>
</dbReference>
<dbReference type="GO" id="GO:0005975">
    <property type="term" value="P:carbohydrate metabolic process"/>
    <property type="evidence" value="ECO:0007669"/>
    <property type="project" value="InterPro"/>
</dbReference>
<evidence type="ECO:0000313" key="8">
    <source>
        <dbReference type="Proteomes" id="UP000019462"/>
    </source>
</evidence>
<evidence type="ECO:0000256" key="2">
    <source>
        <dbReference type="ARBA" id="ARBA00022622"/>
    </source>
</evidence>
<evidence type="ECO:0000259" key="6">
    <source>
        <dbReference type="Pfam" id="PF01522"/>
    </source>
</evidence>
<dbReference type="GO" id="GO:0005886">
    <property type="term" value="C:plasma membrane"/>
    <property type="evidence" value="ECO:0007669"/>
    <property type="project" value="UniProtKB-SubCell"/>
</dbReference>
<dbReference type="InterPro" id="IPR002509">
    <property type="entry name" value="NODB_dom"/>
</dbReference>
<sequence>MDASLIPLWSAPVYVYAPTPPLLPVSVEDAEGTTFILMLLLVLLCGFNAALYAVYLYLFCGNKRDSLVIQAAAFVSVSCSIVLAAIASKAAYHRTLVELFTQPGFDINTIEWFVPLFHAFQAIPVAIGQVYFILRIAKLFDTRRASIRTSVCAAMAGVTAQFVLMVWFGMAFWTVKYKSHLLNPHKRHWIHGIISAWAVMFILLEVAMTLTTMARLAILRRQTSMDGARRVLFNLAVYSLQGQVLLTTCSFTSVYLFQHSATGWYSPLYLTSGGLYTLVLLANLIYRSAVSNAMTNSRMQPSVRTQEYHLSHVNTFHASVRPDPESSTSSVKDAGAAGDLERPQTATTIQSVHPRHFVHSRNPVPAHSRASAPLPVMIVTERSTEVSSPPPFNHRSTIIATKHLVSLLCNGYPDPSAAVARSSSPRSQISSLVLRCTYEHAHQTCSHTWHHPDMGALKNDQLDQQVQLVQEALCKILGVVPACTCARRDHLDPAKYFSN</sequence>
<keyword evidence="8" id="KW-1185">Reference proteome</keyword>
<name>W3VLW7_MOEAP</name>
<feature type="transmembrane region" description="Helical" evidence="5">
    <location>
        <begin position="189"/>
        <end position="210"/>
    </location>
</feature>
<dbReference type="Gene3D" id="3.20.20.370">
    <property type="entry name" value="Glycoside hydrolase/deacetylase"/>
    <property type="match status" value="1"/>
</dbReference>
<keyword evidence="3" id="KW-0449">Lipoprotein</keyword>
<dbReference type="OrthoDB" id="2556267at2759"/>